<proteinExistence type="predicted"/>
<keyword evidence="4" id="KW-1185">Reference proteome</keyword>
<accession>A0A1K1RVK5</accession>
<gene>
    <name evidence="1" type="ORF">SAMN05661012_04303</name>
    <name evidence="2" type="ORF">SR876_11315</name>
</gene>
<name>A0A1K1RVK5_9BACT</name>
<sequence>MTDEQAIKIIENEFKQKTLAVTEQYLAIHSPIYTDNKIKIDRIDRESKDNLVIAYLPVLNESFYFTVYQHFFLP</sequence>
<dbReference type="OrthoDB" id="659320at2"/>
<organism evidence="1 3">
    <name type="scientific">Chitinophaga sancti</name>
    <dbReference type="NCBI Taxonomy" id="1004"/>
    <lineage>
        <taxon>Bacteria</taxon>
        <taxon>Pseudomonadati</taxon>
        <taxon>Bacteroidota</taxon>
        <taxon>Chitinophagia</taxon>
        <taxon>Chitinophagales</taxon>
        <taxon>Chitinophagaceae</taxon>
        <taxon>Chitinophaga</taxon>
    </lineage>
</organism>
<dbReference type="RefSeq" id="WP_072363296.1">
    <property type="nucleotide sequence ID" value="NZ_CP139972.1"/>
</dbReference>
<dbReference type="Proteomes" id="UP000183788">
    <property type="component" value="Unassembled WGS sequence"/>
</dbReference>
<evidence type="ECO:0000313" key="1">
    <source>
        <dbReference type="EMBL" id="SFW75860.1"/>
    </source>
</evidence>
<evidence type="ECO:0000313" key="2">
    <source>
        <dbReference type="EMBL" id="WQG92095.1"/>
    </source>
</evidence>
<dbReference type="Proteomes" id="UP001326715">
    <property type="component" value="Chromosome"/>
</dbReference>
<evidence type="ECO:0000313" key="4">
    <source>
        <dbReference type="Proteomes" id="UP001326715"/>
    </source>
</evidence>
<dbReference type="AlphaFoldDB" id="A0A1K1RVK5"/>
<protein>
    <submittedName>
        <fullName evidence="1">Uncharacterized protein</fullName>
    </submittedName>
</protein>
<reference evidence="1 3" key="1">
    <citation type="submission" date="2016-11" db="EMBL/GenBank/DDBJ databases">
        <authorList>
            <person name="Jaros S."/>
            <person name="Januszkiewicz K."/>
            <person name="Wedrychowicz H."/>
        </authorList>
    </citation>
    <scope>NUCLEOTIDE SEQUENCE [LARGE SCALE GENOMIC DNA]</scope>
    <source>
        <strain evidence="1 3">DSM 784</strain>
    </source>
</reference>
<dbReference type="EMBL" id="FPIZ01000014">
    <property type="protein sequence ID" value="SFW75860.1"/>
    <property type="molecule type" value="Genomic_DNA"/>
</dbReference>
<evidence type="ECO:0000313" key="3">
    <source>
        <dbReference type="Proteomes" id="UP000183788"/>
    </source>
</evidence>
<dbReference type="EMBL" id="CP140154">
    <property type="protein sequence ID" value="WQG92095.1"/>
    <property type="molecule type" value="Genomic_DNA"/>
</dbReference>
<reference evidence="2 4" key="2">
    <citation type="submission" date="2023-11" db="EMBL/GenBank/DDBJ databases">
        <title>MicrobeMod: A computational toolkit for identifying prokaryotic methylation and restriction-modification with nanopore sequencing.</title>
        <authorList>
            <person name="Crits-Christoph A."/>
            <person name="Kang S.C."/>
            <person name="Lee H."/>
            <person name="Ostrov N."/>
        </authorList>
    </citation>
    <scope>NUCLEOTIDE SEQUENCE [LARGE SCALE GENOMIC DNA]</scope>
    <source>
        <strain evidence="2 4">ATCC 23090</strain>
    </source>
</reference>